<dbReference type="CDD" id="cd13899">
    <property type="entry name" value="CuRO_3_Fet3p"/>
    <property type="match status" value="1"/>
</dbReference>
<feature type="chain" id="PRO_5040814857" evidence="7">
    <location>
        <begin position="22"/>
        <end position="600"/>
    </location>
</feature>
<dbReference type="InterPro" id="IPR044130">
    <property type="entry name" value="CuRO_2_Fet3-like"/>
</dbReference>
<dbReference type="GO" id="GO:0033215">
    <property type="term" value="P:reductive iron assimilation"/>
    <property type="evidence" value="ECO:0007669"/>
    <property type="project" value="TreeGrafter"/>
</dbReference>
<evidence type="ECO:0000313" key="11">
    <source>
        <dbReference type="EMBL" id="KAJ1721095.1"/>
    </source>
</evidence>
<dbReference type="InterPro" id="IPR008972">
    <property type="entry name" value="Cupredoxin"/>
</dbReference>
<keyword evidence="12" id="KW-1185">Reference proteome</keyword>
<dbReference type="OrthoDB" id="2121828at2759"/>
<dbReference type="InterPro" id="IPR011707">
    <property type="entry name" value="Cu-oxidase-like_N"/>
</dbReference>
<evidence type="ECO:0000256" key="3">
    <source>
        <dbReference type="ARBA" id="ARBA00022729"/>
    </source>
</evidence>
<evidence type="ECO:0000256" key="6">
    <source>
        <dbReference type="SAM" id="Phobius"/>
    </source>
</evidence>
<dbReference type="SUPFAM" id="SSF49503">
    <property type="entry name" value="Cupredoxins"/>
    <property type="match status" value="3"/>
</dbReference>
<comment type="caution">
    <text evidence="11">The sequence shown here is derived from an EMBL/GenBank/DDBJ whole genome shotgun (WGS) entry which is preliminary data.</text>
</comment>
<reference evidence="11" key="1">
    <citation type="submission" date="2022-07" db="EMBL/GenBank/DDBJ databases">
        <title>Phylogenomic reconstructions and comparative analyses of Kickxellomycotina fungi.</title>
        <authorList>
            <person name="Reynolds N.K."/>
            <person name="Stajich J.E."/>
            <person name="Barry K."/>
            <person name="Grigoriev I.V."/>
            <person name="Crous P."/>
            <person name="Smith M.E."/>
        </authorList>
    </citation>
    <scope>NUCLEOTIDE SEQUENCE</scope>
    <source>
        <strain evidence="11">NBRC 32514</strain>
    </source>
</reference>
<feature type="domain" description="Plastocyanin-like" evidence="8">
    <location>
        <begin position="151"/>
        <end position="300"/>
    </location>
</feature>
<evidence type="ECO:0000256" key="2">
    <source>
        <dbReference type="ARBA" id="ARBA00022723"/>
    </source>
</evidence>
<dbReference type="CDD" id="cd13877">
    <property type="entry name" value="CuRO_2_Fet3p_like"/>
    <property type="match status" value="1"/>
</dbReference>
<dbReference type="EMBL" id="JANBOJ010000198">
    <property type="protein sequence ID" value="KAJ1721095.1"/>
    <property type="molecule type" value="Genomic_DNA"/>
</dbReference>
<dbReference type="GO" id="GO:0004322">
    <property type="term" value="F:ferroxidase activity"/>
    <property type="evidence" value="ECO:0007669"/>
    <property type="project" value="TreeGrafter"/>
</dbReference>
<keyword evidence="2" id="KW-0479">Metal-binding</keyword>
<dbReference type="GO" id="GO:0033573">
    <property type="term" value="C:high-affinity iron permease complex"/>
    <property type="evidence" value="ECO:0007669"/>
    <property type="project" value="TreeGrafter"/>
</dbReference>
<dbReference type="InterPro" id="IPR001117">
    <property type="entry name" value="Cu-oxidase_2nd"/>
</dbReference>
<dbReference type="InterPro" id="IPR045087">
    <property type="entry name" value="Cu-oxidase_fam"/>
</dbReference>
<dbReference type="PROSITE" id="PS00080">
    <property type="entry name" value="MULTICOPPER_OXIDASE2"/>
    <property type="match status" value="1"/>
</dbReference>
<dbReference type="InterPro" id="IPR002355">
    <property type="entry name" value="Cu_oxidase_Cu_BS"/>
</dbReference>
<keyword evidence="5" id="KW-0186">Copper</keyword>
<dbReference type="InterPro" id="IPR011706">
    <property type="entry name" value="Cu-oxidase_C"/>
</dbReference>
<evidence type="ECO:0000256" key="5">
    <source>
        <dbReference type="ARBA" id="ARBA00023008"/>
    </source>
</evidence>
<keyword evidence="6" id="KW-0812">Transmembrane</keyword>
<accession>A0A9W7Y006</accession>
<feature type="transmembrane region" description="Helical" evidence="6">
    <location>
        <begin position="546"/>
        <end position="566"/>
    </location>
</feature>
<dbReference type="PANTHER" id="PTHR11709:SF361">
    <property type="entry name" value="IRON TRANSPORT MULTICOPPER OXIDASE FET3"/>
    <property type="match status" value="1"/>
</dbReference>
<feature type="domain" description="Plastocyanin-like" evidence="9">
    <location>
        <begin position="359"/>
        <end position="490"/>
    </location>
</feature>
<dbReference type="PANTHER" id="PTHR11709">
    <property type="entry name" value="MULTI-COPPER OXIDASE"/>
    <property type="match status" value="1"/>
</dbReference>
<evidence type="ECO:0000256" key="4">
    <source>
        <dbReference type="ARBA" id="ARBA00023002"/>
    </source>
</evidence>
<proteinExistence type="inferred from homology"/>
<evidence type="ECO:0000256" key="1">
    <source>
        <dbReference type="ARBA" id="ARBA00010609"/>
    </source>
</evidence>
<dbReference type="PROSITE" id="PS00079">
    <property type="entry name" value="MULTICOPPER_OXIDASE1"/>
    <property type="match status" value="2"/>
</dbReference>
<dbReference type="Gene3D" id="2.60.40.420">
    <property type="entry name" value="Cupredoxins - blue copper proteins"/>
    <property type="match status" value="3"/>
</dbReference>
<keyword evidence="6" id="KW-1133">Transmembrane helix</keyword>
<dbReference type="Pfam" id="PF07732">
    <property type="entry name" value="Cu-oxidase_3"/>
    <property type="match status" value="1"/>
</dbReference>
<evidence type="ECO:0000256" key="7">
    <source>
        <dbReference type="SAM" id="SignalP"/>
    </source>
</evidence>
<dbReference type="Pfam" id="PF00394">
    <property type="entry name" value="Cu-oxidase"/>
    <property type="match status" value="1"/>
</dbReference>
<keyword evidence="4" id="KW-0560">Oxidoreductase</keyword>
<feature type="signal peptide" evidence="7">
    <location>
        <begin position="1"/>
        <end position="21"/>
    </location>
</feature>
<dbReference type="Pfam" id="PF07731">
    <property type="entry name" value="Cu-oxidase_2"/>
    <property type="match status" value="1"/>
</dbReference>
<evidence type="ECO:0000259" key="9">
    <source>
        <dbReference type="Pfam" id="PF07731"/>
    </source>
</evidence>
<gene>
    <name evidence="11" type="primary">FET3_6</name>
    <name evidence="11" type="ORF">LPJ53_004344</name>
</gene>
<dbReference type="AlphaFoldDB" id="A0A9W7Y006"/>
<evidence type="ECO:0000313" key="12">
    <source>
        <dbReference type="Proteomes" id="UP001149813"/>
    </source>
</evidence>
<evidence type="ECO:0000259" key="10">
    <source>
        <dbReference type="Pfam" id="PF07732"/>
    </source>
</evidence>
<dbReference type="Proteomes" id="UP001149813">
    <property type="component" value="Unassembled WGS sequence"/>
</dbReference>
<feature type="domain" description="Plastocyanin-like" evidence="10">
    <location>
        <begin position="32"/>
        <end position="144"/>
    </location>
</feature>
<name>A0A9W7Y006_9FUNG</name>
<keyword evidence="3 7" id="KW-0732">Signal</keyword>
<evidence type="ECO:0000259" key="8">
    <source>
        <dbReference type="Pfam" id="PF00394"/>
    </source>
</evidence>
<dbReference type="GO" id="GO:0010106">
    <property type="term" value="P:cellular response to iron ion starvation"/>
    <property type="evidence" value="ECO:0007669"/>
    <property type="project" value="TreeGrafter"/>
</dbReference>
<comment type="similarity">
    <text evidence="1">Belongs to the multicopper oxidase family.</text>
</comment>
<sequence>MQFKFLAGIALASAGATTALAKEVTYYWDIGYVSTAPDGFDRQVIGVNGAWPPPPIYATLNDTLIIEAHNSLDVPTTLHAHGMFQNGTNYMDGPYMVTQCGIPPGANMTYRIDVAQTGTYWIHSHYSAQYVDGLRAPLILYDPDEPYKYDEDVIVTLEDWYQDNAEGLLKDFMNWKNPGGAEPVPNGALVGSVGGDKQFKINFTPGKTYRLRLINMSALSMFHFSIDGHTMRVIEVDGVATEEQEVGNVRLSAAQRTSVLVTALNSTDNNYIFHADMDTDMFDSIPDGLNYNSTGLIQYAADAPTKAFDEVDWSPFSDIDLVPYDKHPALGYDVTYSLDVYFNQFTDALNHGTFNNVSYVAPKVPSMFTALSMGDDALNVSVYGQQSNARVLKHMDDVQLVVSNYDAGTHPFHLHGHDFQMIERGPVPYDPTYNPRPKSPPIRRDTVIIPSMEYVILRFRADNPGAWLFHCHIDWHMLDGLNMVFIEAPDVMQQRIDVPQQVIDHCSAAGISIKGNAAGREGLDLTGAPEGPYLYPLGWTRKAKGALAGCILSALVGMATIIWYGWSSNRKYTTVPTSEPKLQIQSPYIDQYEPVAETAQ</sequence>
<dbReference type="CDD" id="cd13851">
    <property type="entry name" value="CuRO_1_Fet3p"/>
    <property type="match status" value="1"/>
</dbReference>
<organism evidence="11 12">
    <name type="scientific">Coemansia erecta</name>
    <dbReference type="NCBI Taxonomy" id="147472"/>
    <lineage>
        <taxon>Eukaryota</taxon>
        <taxon>Fungi</taxon>
        <taxon>Fungi incertae sedis</taxon>
        <taxon>Zoopagomycota</taxon>
        <taxon>Kickxellomycotina</taxon>
        <taxon>Kickxellomycetes</taxon>
        <taxon>Kickxellales</taxon>
        <taxon>Kickxellaceae</taxon>
        <taxon>Coemansia</taxon>
    </lineage>
</organism>
<dbReference type="InterPro" id="IPR033138">
    <property type="entry name" value="Cu_oxidase_CS"/>
</dbReference>
<keyword evidence="6" id="KW-0472">Membrane</keyword>
<dbReference type="GO" id="GO:0005507">
    <property type="term" value="F:copper ion binding"/>
    <property type="evidence" value="ECO:0007669"/>
    <property type="project" value="InterPro"/>
</dbReference>
<protein>
    <submittedName>
        <fullName evidence="11">Ferroxidase fet3</fullName>
    </submittedName>
</protein>